<dbReference type="AlphaFoldDB" id="A0A5S9R980"/>
<evidence type="ECO:0000256" key="2">
    <source>
        <dbReference type="ARBA" id="ARBA00022475"/>
    </source>
</evidence>
<keyword evidence="3" id="KW-0812">Transmembrane</keyword>
<sequence>MSACPGSPGTPTFLRFAHPAEILGSMNRDPRQPPPQLWRPALPRRAYTPWIARLGAWLIDVIPLLAGAALWEAVAIGTAGVDCVTYDNGGVACTSTPSEVGDALFGPVALISLSYAVWNFGYRQGTTGSSIGKSVMRFQVVSEKTWQPIGFGTSLLRQFVHAVDAVACFIGYLFPLWDAKRQTLADKIMTTVCVPRVSGTR</sequence>
<keyword evidence="5" id="KW-0472">Membrane</keyword>
<evidence type="ECO:0000256" key="5">
    <source>
        <dbReference type="ARBA" id="ARBA00023136"/>
    </source>
</evidence>
<dbReference type="PANTHER" id="PTHR36115">
    <property type="entry name" value="PROLINE-RICH ANTIGEN HOMOLOG-RELATED"/>
    <property type="match status" value="1"/>
</dbReference>
<keyword evidence="4" id="KW-1133">Transmembrane helix</keyword>
<gene>
    <name evidence="7" type="primary">pra_2</name>
    <name evidence="7" type="ORF">AELLOGFF_01594</name>
</gene>
<evidence type="ECO:0000259" key="6">
    <source>
        <dbReference type="Pfam" id="PF06271"/>
    </source>
</evidence>
<evidence type="ECO:0000256" key="1">
    <source>
        <dbReference type="ARBA" id="ARBA00004651"/>
    </source>
</evidence>
<evidence type="ECO:0000313" key="7">
    <source>
        <dbReference type="EMBL" id="CAA0132067.1"/>
    </source>
</evidence>
<protein>
    <submittedName>
        <fullName evidence="7">Proline-rich antigen</fullName>
    </submittedName>
</protein>
<name>A0A5S9R980_MYCVN</name>
<keyword evidence="8" id="KW-1185">Reference proteome</keyword>
<accession>A0A5S9R980</accession>
<dbReference type="GO" id="GO:0005886">
    <property type="term" value="C:plasma membrane"/>
    <property type="evidence" value="ECO:0007669"/>
    <property type="project" value="UniProtKB-SubCell"/>
</dbReference>
<organism evidence="7 8">
    <name type="scientific">Mycolicibacterium vanbaalenii</name>
    <name type="common">Mycobacterium vanbaalenii</name>
    <dbReference type="NCBI Taxonomy" id="110539"/>
    <lineage>
        <taxon>Bacteria</taxon>
        <taxon>Bacillati</taxon>
        <taxon>Actinomycetota</taxon>
        <taxon>Actinomycetes</taxon>
        <taxon>Mycobacteriales</taxon>
        <taxon>Mycobacteriaceae</taxon>
        <taxon>Mycolicibacterium</taxon>
    </lineage>
</organism>
<evidence type="ECO:0000256" key="3">
    <source>
        <dbReference type="ARBA" id="ARBA00022692"/>
    </source>
</evidence>
<dbReference type="InterPro" id="IPR051791">
    <property type="entry name" value="Pra-immunoreactive"/>
</dbReference>
<dbReference type="EMBL" id="CACSIP010000045">
    <property type="protein sequence ID" value="CAA0132067.1"/>
    <property type="molecule type" value="Genomic_DNA"/>
</dbReference>
<evidence type="ECO:0000313" key="8">
    <source>
        <dbReference type="Proteomes" id="UP000430146"/>
    </source>
</evidence>
<reference evidence="7 8" key="1">
    <citation type="submission" date="2019-11" db="EMBL/GenBank/DDBJ databases">
        <authorList>
            <person name="Holert J."/>
        </authorList>
    </citation>
    <scope>NUCLEOTIDE SEQUENCE [LARGE SCALE GENOMIC DNA]</scope>
    <source>
        <strain evidence="7">BC8_1</strain>
    </source>
</reference>
<feature type="domain" description="RDD" evidence="6">
    <location>
        <begin position="48"/>
        <end position="189"/>
    </location>
</feature>
<dbReference type="Proteomes" id="UP000430146">
    <property type="component" value="Unassembled WGS sequence"/>
</dbReference>
<dbReference type="Pfam" id="PF06271">
    <property type="entry name" value="RDD"/>
    <property type="match status" value="1"/>
</dbReference>
<keyword evidence="2" id="KW-1003">Cell membrane</keyword>
<evidence type="ECO:0000256" key="4">
    <source>
        <dbReference type="ARBA" id="ARBA00022989"/>
    </source>
</evidence>
<proteinExistence type="predicted"/>
<dbReference type="InterPro" id="IPR010432">
    <property type="entry name" value="RDD"/>
</dbReference>
<comment type="subcellular location">
    <subcellularLocation>
        <location evidence="1">Cell membrane</location>
        <topology evidence="1">Multi-pass membrane protein</topology>
    </subcellularLocation>
</comment>
<dbReference type="PANTHER" id="PTHR36115:SF6">
    <property type="entry name" value="PROLINE-RICH ANTIGEN HOMOLOG"/>
    <property type="match status" value="1"/>
</dbReference>